<dbReference type="Proteomes" id="UP000824988">
    <property type="component" value="Chromosome"/>
</dbReference>
<dbReference type="RefSeq" id="WP_221047044.1">
    <property type="nucleotide sequence ID" value="NZ_AP019782.1"/>
</dbReference>
<dbReference type="PANTHER" id="PTHR11228">
    <property type="entry name" value="RADICAL SAM DOMAIN PROTEIN"/>
    <property type="match status" value="1"/>
</dbReference>
<keyword evidence="3" id="KW-1185">Reference proteome</keyword>
<dbReference type="SMART" id="SM00028">
    <property type="entry name" value="TPR"/>
    <property type="match status" value="3"/>
</dbReference>
<dbReference type="SFLD" id="SFLDG01067">
    <property type="entry name" value="SPASM/twitch_domain_containing"/>
    <property type="match status" value="1"/>
</dbReference>
<dbReference type="InterPro" id="IPR006638">
    <property type="entry name" value="Elp3/MiaA/NifB-like_rSAM"/>
</dbReference>
<proteinExistence type="predicted"/>
<dbReference type="CDD" id="cd21109">
    <property type="entry name" value="SPASM"/>
    <property type="match status" value="1"/>
</dbReference>
<dbReference type="CDD" id="cd01335">
    <property type="entry name" value="Radical_SAM"/>
    <property type="match status" value="1"/>
</dbReference>
<dbReference type="SMART" id="SM00729">
    <property type="entry name" value="Elp3"/>
    <property type="match status" value="1"/>
</dbReference>
<dbReference type="Pfam" id="PF14559">
    <property type="entry name" value="TPR_19"/>
    <property type="match status" value="2"/>
</dbReference>
<name>A0A8D4VQP3_9GAMM</name>
<dbReference type="AlphaFoldDB" id="A0A8D4VQP3"/>
<dbReference type="EMBL" id="AP019782">
    <property type="protein sequence ID" value="BBL71574.1"/>
    <property type="molecule type" value="Genomic_DNA"/>
</dbReference>
<dbReference type="InterPro" id="IPR007197">
    <property type="entry name" value="rSAM"/>
</dbReference>
<dbReference type="InterPro" id="IPR019734">
    <property type="entry name" value="TPR_rpt"/>
</dbReference>
<dbReference type="Pfam" id="PF04055">
    <property type="entry name" value="Radical_SAM"/>
    <property type="match status" value="1"/>
</dbReference>
<protein>
    <recommendedName>
        <fullName evidence="1">Elp3/MiaA/NifB-like radical SAM core domain-containing protein</fullName>
    </recommendedName>
</protein>
<reference evidence="2" key="1">
    <citation type="submission" date="2019-06" db="EMBL/GenBank/DDBJ databases">
        <title>Complete genome sequence of Methylogaea oryzae strain JCM16910.</title>
        <authorList>
            <person name="Asakawa S."/>
        </authorList>
    </citation>
    <scope>NUCLEOTIDE SEQUENCE</scope>
    <source>
        <strain evidence="2">E10</strain>
    </source>
</reference>
<dbReference type="SFLD" id="SFLDS00029">
    <property type="entry name" value="Radical_SAM"/>
    <property type="match status" value="1"/>
</dbReference>
<evidence type="ECO:0000313" key="3">
    <source>
        <dbReference type="Proteomes" id="UP000824988"/>
    </source>
</evidence>
<organism evidence="2 3">
    <name type="scientific">Methylogaea oryzae</name>
    <dbReference type="NCBI Taxonomy" id="1295382"/>
    <lineage>
        <taxon>Bacteria</taxon>
        <taxon>Pseudomonadati</taxon>
        <taxon>Pseudomonadota</taxon>
        <taxon>Gammaproteobacteria</taxon>
        <taxon>Methylococcales</taxon>
        <taxon>Methylococcaceae</taxon>
        <taxon>Methylogaea</taxon>
    </lineage>
</organism>
<dbReference type="KEGG" id="moz:MoryE10_21800"/>
<feature type="domain" description="Elp3/MiaA/NifB-like radical SAM core" evidence="1">
    <location>
        <begin position="204"/>
        <end position="403"/>
    </location>
</feature>
<dbReference type="PANTHER" id="PTHR11228:SF7">
    <property type="entry name" value="PQQA PEPTIDE CYCLASE"/>
    <property type="match status" value="1"/>
</dbReference>
<evidence type="ECO:0000313" key="2">
    <source>
        <dbReference type="EMBL" id="BBL71574.1"/>
    </source>
</evidence>
<dbReference type="Pfam" id="PF13186">
    <property type="entry name" value="SPASM"/>
    <property type="match status" value="1"/>
</dbReference>
<dbReference type="GO" id="GO:0051536">
    <property type="term" value="F:iron-sulfur cluster binding"/>
    <property type="evidence" value="ECO:0007669"/>
    <property type="project" value="InterPro"/>
</dbReference>
<dbReference type="InterPro" id="IPR050377">
    <property type="entry name" value="Radical_SAM_PqqE_MftC-like"/>
</dbReference>
<evidence type="ECO:0000259" key="1">
    <source>
        <dbReference type="SMART" id="SM00729"/>
    </source>
</evidence>
<dbReference type="GO" id="GO:0003824">
    <property type="term" value="F:catalytic activity"/>
    <property type="evidence" value="ECO:0007669"/>
    <property type="project" value="InterPro"/>
</dbReference>
<sequence length="512" mass="56237">MTDGDDLLQLALGAYAEGDLDSAEQHLRALVVLQPENAELRHALGQLLLHRGQAEEAAVCFQTAVDLNPVALPYLYDLALAQAEAGRYAEASGPLYQCLGIDPAYPGAKLALACVDAAQRRYDSARERFKEAFADEPDAPAACHAWVERLLQQGQAGEAFFVLELALAAAPNDRPLRELQRSLQTQTVDFGQTLTVDATPAKLRRVVIEVTTWCNLDCPGCFRTQSIAAGHWTNKHIAPETFAKIVANLPPCRQGVLHGIGEPTMHPRYLELVEIAKASGRFDSLVCNTNAQARNIDFYRAVIEKGLDFFQVSVDSLTPEVAAVTRAGTDVEKLRRNLAEFHRLGLPFSVQMVISRLNYDDIDLTLRALDAMGPCTVNIQPFVDSDATHNALSKDMAARFLDKIRHLAGQMVNLNINAGGFYHFGINRREPYVPLCTSPWFDPAVNVDGFMMPCCMHWDPQTLGHSNLSETSFAQAFGSQPVQAFLDGYMRTSPNFCARCSENVRCLAAGNG</sequence>
<dbReference type="InterPro" id="IPR023885">
    <property type="entry name" value="4Fe4S-binding_SPASM_dom"/>
</dbReference>
<gene>
    <name evidence="2" type="ORF">MoryE10_21800</name>
</gene>
<accession>A0A8D4VQP3</accession>